<protein>
    <submittedName>
        <fullName evidence="1">Uncharacterized protein</fullName>
    </submittedName>
</protein>
<gene>
    <name evidence="1" type="ORF">L1987_11866</name>
</gene>
<proteinExistence type="predicted"/>
<organism evidence="1 2">
    <name type="scientific">Smallanthus sonchifolius</name>
    <dbReference type="NCBI Taxonomy" id="185202"/>
    <lineage>
        <taxon>Eukaryota</taxon>
        <taxon>Viridiplantae</taxon>
        <taxon>Streptophyta</taxon>
        <taxon>Embryophyta</taxon>
        <taxon>Tracheophyta</taxon>
        <taxon>Spermatophyta</taxon>
        <taxon>Magnoliopsida</taxon>
        <taxon>eudicotyledons</taxon>
        <taxon>Gunneridae</taxon>
        <taxon>Pentapetalae</taxon>
        <taxon>asterids</taxon>
        <taxon>campanulids</taxon>
        <taxon>Asterales</taxon>
        <taxon>Asteraceae</taxon>
        <taxon>Asteroideae</taxon>
        <taxon>Heliantheae alliance</taxon>
        <taxon>Millerieae</taxon>
        <taxon>Smallanthus</taxon>
    </lineage>
</organism>
<evidence type="ECO:0000313" key="1">
    <source>
        <dbReference type="EMBL" id="KAI3818064.1"/>
    </source>
</evidence>
<name>A0ACB9JC70_9ASTR</name>
<accession>A0ACB9JC70</accession>
<comment type="caution">
    <text evidence="1">The sequence shown here is derived from an EMBL/GenBank/DDBJ whole genome shotgun (WGS) entry which is preliminary data.</text>
</comment>
<evidence type="ECO:0000313" key="2">
    <source>
        <dbReference type="Proteomes" id="UP001056120"/>
    </source>
</evidence>
<dbReference type="Proteomes" id="UP001056120">
    <property type="component" value="Linkage Group LG04"/>
</dbReference>
<dbReference type="EMBL" id="CM042021">
    <property type="protein sequence ID" value="KAI3818064.1"/>
    <property type="molecule type" value="Genomic_DNA"/>
</dbReference>
<sequence>MKDLSFFLPKNTLAFKMKKGFNNSTSTLDHPQTGTNQQQPSLEEMIMQLDLETSRSPRLLHRMSCVVGKLMGLEAMPIPVRLKHRMMMNTRLLRKQNLRRSSEIQTSERRKVDSNRGSCSRATISGHKPVAVEIASASDELSWPMSRFL</sequence>
<reference evidence="2" key="1">
    <citation type="journal article" date="2022" name="Mol. Ecol. Resour.">
        <title>The genomes of chicory, endive, great burdock and yacon provide insights into Asteraceae palaeo-polyploidization history and plant inulin production.</title>
        <authorList>
            <person name="Fan W."/>
            <person name="Wang S."/>
            <person name="Wang H."/>
            <person name="Wang A."/>
            <person name="Jiang F."/>
            <person name="Liu H."/>
            <person name="Zhao H."/>
            <person name="Xu D."/>
            <person name="Zhang Y."/>
        </authorList>
    </citation>
    <scope>NUCLEOTIDE SEQUENCE [LARGE SCALE GENOMIC DNA]</scope>
    <source>
        <strain evidence="2">cv. Yunnan</strain>
    </source>
</reference>
<keyword evidence="2" id="KW-1185">Reference proteome</keyword>
<reference evidence="1 2" key="2">
    <citation type="journal article" date="2022" name="Mol. Ecol. Resour.">
        <title>The genomes of chicory, endive, great burdock and yacon provide insights into Asteraceae paleo-polyploidization history and plant inulin production.</title>
        <authorList>
            <person name="Fan W."/>
            <person name="Wang S."/>
            <person name="Wang H."/>
            <person name="Wang A."/>
            <person name="Jiang F."/>
            <person name="Liu H."/>
            <person name="Zhao H."/>
            <person name="Xu D."/>
            <person name="Zhang Y."/>
        </authorList>
    </citation>
    <scope>NUCLEOTIDE SEQUENCE [LARGE SCALE GENOMIC DNA]</scope>
    <source>
        <strain evidence="2">cv. Yunnan</strain>
        <tissue evidence="1">Leaves</tissue>
    </source>
</reference>